<keyword evidence="5 9" id="KW-1133">Transmembrane helix</keyword>
<evidence type="ECO:0000313" key="11">
    <source>
        <dbReference type="Proteomes" id="UP000515908"/>
    </source>
</evidence>
<keyword evidence="6 9" id="KW-0472">Membrane</keyword>
<dbReference type="Proteomes" id="UP000515908">
    <property type="component" value="Chromosome 19"/>
</dbReference>
<feature type="transmembrane region" description="Helical" evidence="9">
    <location>
        <begin position="385"/>
        <end position="410"/>
    </location>
</feature>
<gene>
    <name evidence="10" type="ORF">ADEAN_000848000</name>
</gene>
<dbReference type="AlphaFoldDB" id="A0A7G2CM96"/>
<feature type="transmembrane region" description="Helical" evidence="9">
    <location>
        <begin position="422"/>
        <end position="442"/>
    </location>
</feature>
<evidence type="ECO:0000256" key="2">
    <source>
        <dbReference type="ARBA" id="ARBA00004308"/>
    </source>
</evidence>
<dbReference type="Pfam" id="PF03547">
    <property type="entry name" value="Mem_trans"/>
    <property type="match status" value="1"/>
</dbReference>
<dbReference type="GO" id="GO:0055085">
    <property type="term" value="P:transmembrane transport"/>
    <property type="evidence" value="ECO:0007669"/>
    <property type="project" value="InterPro"/>
</dbReference>
<reference evidence="10 11" key="1">
    <citation type="submission" date="2020-08" db="EMBL/GenBank/DDBJ databases">
        <authorList>
            <person name="Newling K."/>
            <person name="Davey J."/>
            <person name="Forrester S."/>
        </authorList>
    </citation>
    <scope>NUCLEOTIDE SEQUENCE [LARGE SCALE GENOMIC DNA]</scope>
    <source>
        <strain evidence="11">Crithidia deanei Carvalho (ATCC PRA-265)</strain>
    </source>
</reference>
<comment type="function">
    <text evidence="7">Involved in cellular auxin homeostasis by regulating auxin metabolism. Regulates intracellular auxin accumulation at the endoplasmic reticulum and thus auxin availability for nuclear auxin signaling.</text>
</comment>
<feature type="transmembrane region" description="Helical" evidence="9">
    <location>
        <begin position="66"/>
        <end position="87"/>
    </location>
</feature>
<comment type="similarity">
    <text evidence="8">Belongs to the auxin efflux carrier (TC 2.A.69.2) family.</text>
</comment>
<keyword evidence="11" id="KW-1185">Reference proteome</keyword>
<evidence type="ECO:0000256" key="1">
    <source>
        <dbReference type="ARBA" id="ARBA00004141"/>
    </source>
</evidence>
<dbReference type="GO" id="GO:0016020">
    <property type="term" value="C:membrane"/>
    <property type="evidence" value="ECO:0007669"/>
    <property type="project" value="UniProtKB-SubCell"/>
</dbReference>
<sequence>MLEITFLAVAKVIVAVCIGAMTCNSVPYSATSIKDFSFTISNVILPCLSLSNIARSINVDMFIRSSVLVFLQIFFLFGMTVSGIVLAKVFMRPSSKENTGVPASLKDNVRLELCYNDLTEEELLVKSKKKEKGSPYVAVVIKDELYNQGITGDEILPLLEIPSIPLEEFPGHICGSIIGLTFQNIITLPLSLLQSVAESVDWIDVTAATAYIFIFSIPSTLYLWSVGPLFVERAKKQGNKLAAIRKLMLLHEKRSNQCDVQTQTEVHIDSVASPYRKNVSVFPAASKAKKEDSNPLGTATTVELVHEGSVPVPGNEGLTRTASQVDMEPNRIVGMTLDPTPASSTQFPYDWREEGIIRVISESQFKDKKTESKSMKEILISVKDLLITLLHNVPLMAIVTGLIIGVTPFLHDLFFDGGPLSMLMDTIAVMAEACIPCSLLLLGANLMGSTKAPTDEDTTLKRNLEQNTDFPIYEADLQIMGEDVALAYTYNQQHASIELNEYEEYSNKMDNDPPEESKETWMTGVEQALSLKGLNKKFIWGIIGARLVVVPGICFLMIVYLCKYMPFLFGDPGEEDKTMMLVLFAEIGAPSAINSALLFNQRQFMTYKWAKMLFFQYVLCSFTLVAWSWLGLSFVETL</sequence>
<dbReference type="PANTHER" id="PTHR31651">
    <property type="match status" value="1"/>
</dbReference>
<evidence type="ECO:0000313" key="10">
    <source>
        <dbReference type="EMBL" id="CAD2220956.1"/>
    </source>
</evidence>
<accession>A0A7G2CM96</accession>
<feature type="transmembrane region" description="Helical" evidence="9">
    <location>
        <begin position="210"/>
        <end position="231"/>
    </location>
</feature>
<dbReference type="EMBL" id="LR877163">
    <property type="protein sequence ID" value="CAD2220956.1"/>
    <property type="molecule type" value="Genomic_DNA"/>
</dbReference>
<dbReference type="InterPro" id="IPR045033">
    <property type="entry name" value="PILS1/3/4/5/7"/>
</dbReference>
<evidence type="ECO:0000256" key="9">
    <source>
        <dbReference type="SAM" id="Phobius"/>
    </source>
</evidence>
<comment type="subcellular location">
    <subcellularLocation>
        <location evidence="2">Endomembrane system</location>
    </subcellularLocation>
    <subcellularLocation>
        <location evidence="1">Membrane</location>
        <topology evidence="1">Multi-pass membrane protein</topology>
    </subcellularLocation>
</comment>
<keyword evidence="4 9" id="KW-0812">Transmembrane</keyword>
<name>A0A7G2CM96_9TRYP</name>
<feature type="transmembrane region" description="Helical" evidence="9">
    <location>
        <begin position="6"/>
        <end position="24"/>
    </location>
</feature>
<dbReference type="InterPro" id="IPR004776">
    <property type="entry name" value="Mem_transp_PIN-like"/>
</dbReference>
<protein>
    <submittedName>
        <fullName evidence="10">Membrane transport protein, putative</fullName>
    </submittedName>
</protein>
<dbReference type="VEuPathDB" id="TriTrypDB:ADEAN_000848000"/>
<organism evidence="10 11">
    <name type="scientific">Angomonas deanei</name>
    <dbReference type="NCBI Taxonomy" id="59799"/>
    <lineage>
        <taxon>Eukaryota</taxon>
        <taxon>Discoba</taxon>
        <taxon>Euglenozoa</taxon>
        <taxon>Kinetoplastea</taxon>
        <taxon>Metakinetoplastina</taxon>
        <taxon>Trypanosomatida</taxon>
        <taxon>Trypanosomatidae</taxon>
        <taxon>Strigomonadinae</taxon>
        <taxon>Angomonas</taxon>
    </lineage>
</organism>
<evidence type="ECO:0000256" key="3">
    <source>
        <dbReference type="ARBA" id="ARBA00022448"/>
    </source>
</evidence>
<evidence type="ECO:0000256" key="8">
    <source>
        <dbReference type="ARBA" id="ARBA00025752"/>
    </source>
</evidence>
<feature type="transmembrane region" description="Helical" evidence="9">
    <location>
        <begin position="581"/>
        <end position="600"/>
    </location>
</feature>
<proteinExistence type="inferred from homology"/>
<evidence type="ECO:0000256" key="5">
    <source>
        <dbReference type="ARBA" id="ARBA00022989"/>
    </source>
</evidence>
<keyword evidence="3" id="KW-0813">Transport</keyword>
<evidence type="ECO:0000256" key="7">
    <source>
        <dbReference type="ARBA" id="ARBA00025100"/>
    </source>
</evidence>
<feature type="transmembrane region" description="Helical" evidence="9">
    <location>
        <begin position="612"/>
        <end position="630"/>
    </location>
</feature>
<feature type="transmembrane region" description="Helical" evidence="9">
    <location>
        <begin position="538"/>
        <end position="561"/>
    </location>
</feature>
<evidence type="ECO:0000256" key="6">
    <source>
        <dbReference type="ARBA" id="ARBA00023136"/>
    </source>
</evidence>
<dbReference type="GO" id="GO:0012505">
    <property type="term" value="C:endomembrane system"/>
    <property type="evidence" value="ECO:0007669"/>
    <property type="project" value="UniProtKB-SubCell"/>
</dbReference>
<dbReference type="PANTHER" id="PTHR31651:SF33">
    <property type="entry name" value="PROTEIN PIN-LIKES 1"/>
    <property type="match status" value="1"/>
</dbReference>
<evidence type="ECO:0000256" key="4">
    <source>
        <dbReference type="ARBA" id="ARBA00022692"/>
    </source>
</evidence>